<evidence type="ECO:0000313" key="2">
    <source>
        <dbReference type="Proteomes" id="UP000075666"/>
    </source>
</evidence>
<keyword evidence="2" id="KW-1185">Reference proteome</keyword>
<organism evidence="1 2">
    <name type="scientific">Heyndrickxia sporothermodurans</name>
    <dbReference type="NCBI Taxonomy" id="46224"/>
    <lineage>
        <taxon>Bacteria</taxon>
        <taxon>Bacillati</taxon>
        <taxon>Bacillota</taxon>
        <taxon>Bacilli</taxon>
        <taxon>Bacillales</taxon>
        <taxon>Bacillaceae</taxon>
        <taxon>Heyndrickxia</taxon>
    </lineage>
</organism>
<comment type="caution">
    <text evidence="1">The sequence shown here is derived from an EMBL/GenBank/DDBJ whole genome shotgun (WGS) entry which is preliminary data.</text>
</comment>
<dbReference type="PATRIC" id="fig|46224.3.peg.2092"/>
<evidence type="ECO:0000313" key="1">
    <source>
        <dbReference type="EMBL" id="KYC84219.1"/>
    </source>
</evidence>
<protein>
    <submittedName>
        <fullName evidence="1">Uncharacterized protein</fullName>
    </submittedName>
</protein>
<dbReference type="RefSeq" id="WP_268766492.1">
    <property type="nucleotide sequence ID" value="NZ_JBHURN010000021.1"/>
</dbReference>
<sequence>MLPEVHKSIIADENTWACIVARIPSDFPPNRNFQLYGKQANSRE</sequence>
<accession>A0A150KK96</accession>
<gene>
    <name evidence="1" type="ORF">B4102_0950</name>
</gene>
<name>A0A150KK96_9BACI</name>
<dbReference type="EMBL" id="LQYN01000169">
    <property type="protein sequence ID" value="KYC84219.1"/>
    <property type="molecule type" value="Genomic_DNA"/>
</dbReference>
<reference evidence="1 2" key="1">
    <citation type="submission" date="2016-01" db="EMBL/GenBank/DDBJ databases">
        <title>Genome Sequences of Twelve Sporeforming Bacillus Species Isolated from Foods.</title>
        <authorList>
            <person name="Berendsen E.M."/>
            <person name="Wells-Bennik M.H."/>
            <person name="Krawcyk A.O."/>
            <person name="De Jong A."/>
            <person name="Holsappel S."/>
            <person name="Eijlander R.T."/>
            <person name="Kuipers O.P."/>
        </authorList>
    </citation>
    <scope>NUCLEOTIDE SEQUENCE [LARGE SCALE GENOMIC DNA]</scope>
    <source>
        <strain evidence="1 2">B4102</strain>
    </source>
</reference>
<dbReference type="STRING" id="46224.B4102_0950"/>
<proteinExistence type="predicted"/>
<dbReference type="AlphaFoldDB" id="A0A150KK96"/>
<dbReference type="Proteomes" id="UP000075666">
    <property type="component" value="Unassembled WGS sequence"/>
</dbReference>